<keyword evidence="1" id="KW-0732">Signal</keyword>
<dbReference type="AlphaFoldDB" id="A0A545TJV2"/>
<evidence type="ECO:0000313" key="3">
    <source>
        <dbReference type="Proteomes" id="UP000317839"/>
    </source>
</evidence>
<proteinExistence type="predicted"/>
<sequence>MLRAFFVVITLCLFQSSLHAQEPYNALTVDHPIPSFGEYSFPNDQKIQPAKSDFHIENVITMSNPEGERWAAVTLTNQSAGQRIFKPNQLLALFADGQRLFPMSQEHTFDARERVTLTLYFGENNFPILSIYTRR</sequence>
<organism evidence="2 3">
    <name type="scientific">Aliikangiella marina</name>
    <dbReference type="NCBI Taxonomy" id="1712262"/>
    <lineage>
        <taxon>Bacteria</taxon>
        <taxon>Pseudomonadati</taxon>
        <taxon>Pseudomonadota</taxon>
        <taxon>Gammaproteobacteria</taxon>
        <taxon>Oceanospirillales</taxon>
        <taxon>Pleioneaceae</taxon>
        <taxon>Aliikangiella</taxon>
    </lineage>
</organism>
<evidence type="ECO:0008006" key="4">
    <source>
        <dbReference type="Google" id="ProtNLM"/>
    </source>
</evidence>
<reference evidence="2 3" key="1">
    <citation type="submission" date="2019-06" db="EMBL/GenBank/DDBJ databases">
        <title>Draft genome of Aliikangiella marina GYP-15.</title>
        <authorList>
            <person name="Wang G."/>
        </authorList>
    </citation>
    <scope>NUCLEOTIDE SEQUENCE [LARGE SCALE GENOMIC DNA]</scope>
    <source>
        <strain evidence="2 3">GYP-15</strain>
    </source>
</reference>
<evidence type="ECO:0000313" key="2">
    <source>
        <dbReference type="EMBL" id="TQV77504.1"/>
    </source>
</evidence>
<accession>A0A545TJV2</accession>
<evidence type="ECO:0000256" key="1">
    <source>
        <dbReference type="SAM" id="SignalP"/>
    </source>
</evidence>
<dbReference type="RefSeq" id="WP_142941076.1">
    <property type="nucleotide sequence ID" value="NZ_VIKR01000001.1"/>
</dbReference>
<gene>
    <name evidence="2" type="ORF">FLL45_06055</name>
</gene>
<dbReference type="Proteomes" id="UP000317839">
    <property type="component" value="Unassembled WGS sequence"/>
</dbReference>
<dbReference type="EMBL" id="VIKR01000001">
    <property type="protein sequence ID" value="TQV77504.1"/>
    <property type="molecule type" value="Genomic_DNA"/>
</dbReference>
<name>A0A545TJV2_9GAMM</name>
<protein>
    <recommendedName>
        <fullName evidence="4">Copper chaperone PCu(A)C</fullName>
    </recommendedName>
</protein>
<comment type="caution">
    <text evidence="2">The sequence shown here is derived from an EMBL/GenBank/DDBJ whole genome shotgun (WGS) entry which is preliminary data.</text>
</comment>
<feature type="signal peptide" evidence="1">
    <location>
        <begin position="1"/>
        <end position="20"/>
    </location>
</feature>
<dbReference type="OrthoDB" id="6080130at2"/>
<keyword evidence="3" id="KW-1185">Reference proteome</keyword>
<feature type="chain" id="PRO_5022041315" description="Copper chaperone PCu(A)C" evidence="1">
    <location>
        <begin position="21"/>
        <end position="135"/>
    </location>
</feature>